<reference evidence="4" key="1">
    <citation type="submission" date="2025-08" db="UniProtKB">
        <authorList>
            <consortium name="RefSeq"/>
        </authorList>
    </citation>
    <scope>IDENTIFICATION</scope>
    <source>
        <tissue evidence="4">Gonads</tissue>
    </source>
</reference>
<feature type="compositionally biased region" description="Basic and acidic residues" evidence="1">
    <location>
        <begin position="411"/>
        <end position="433"/>
    </location>
</feature>
<proteinExistence type="predicted"/>
<feature type="region of interest" description="Disordered" evidence="1">
    <location>
        <begin position="3631"/>
        <end position="3793"/>
    </location>
</feature>
<feature type="region of interest" description="Disordered" evidence="1">
    <location>
        <begin position="1431"/>
        <end position="1455"/>
    </location>
</feature>
<feature type="compositionally biased region" description="Basic and acidic residues" evidence="1">
    <location>
        <begin position="2353"/>
        <end position="2364"/>
    </location>
</feature>
<feature type="compositionally biased region" description="Basic and acidic residues" evidence="1">
    <location>
        <begin position="2204"/>
        <end position="2217"/>
    </location>
</feature>
<name>A0A6J2YI42_SITOR</name>
<accession>A0A6J2YI42</accession>
<protein>
    <submittedName>
        <fullName evidence="4">Uncharacterized protein PF11_0213-like</fullName>
    </submittedName>
</protein>
<feature type="compositionally biased region" description="Basic and acidic residues" evidence="1">
    <location>
        <begin position="1175"/>
        <end position="1188"/>
    </location>
</feature>
<feature type="region of interest" description="Disordered" evidence="1">
    <location>
        <begin position="1514"/>
        <end position="1545"/>
    </location>
</feature>
<feature type="region of interest" description="Disordered" evidence="1">
    <location>
        <begin position="232"/>
        <end position="259"/>
    </location>
</feature>
<feature type="region of interest" description="Disordered" evidence="1">
    <location>
        <begin position="2999"/>
        <end position="3025"/>
    </location>
</feature>
<feature type="region of interest" description="Disordered" evidence="1">
    <location>
        <begin position="2127"/>
        <end position="2217"/>
    </location>
</feature>
<feature type="compositionally biased region" description="Basic and acidic residues" evidence="1">
    <location>
        <begin position="3274"/>
        <end position="3283"/>
    </location>
</feature>
<dbReference type="CDD" id="cd12100">
    <property type="entry name" value="DD_CABYR_SP17"/>
    <property type="match status" value="1"/>
</dbReference>
<feature type="region of interest" description="Disordered" evidence="1">
    <location>
        <begin position="2582"/>
        <end position="2618"/>
    </location>
</feature>
<feature type="compositionally biased region" description="Basic and acidic residues" evidence="1">
    <location>
        <begin position="285"/>
        <end position="296"/>
    </location>
</feature>
<feature type="compositionally biased region" description="Basic and acidic residues" evidence="1">
    <location>
        <begin position="2137"/>
        <end position="2157"/>
    </location>
</feature>
<feature type="compositionally biased region" description="Polar residues" evidence="1">
    <location>
        <begin position="587"/>
        <end position="603"/>
    </location>
</feature>
<dbReference type="Gene3D" id="1.20.890.10">
    <property type="entry name" value="cAMP-dependent protein kinase regulatory subunit, dimerization-anchoring domain"/>
    <property type="match status" value="1"/>
</dbReference>
<feature type="region of interest" description="Disordered" evidence="1">
    <location>
        <begin position="2771"/>
        <end position="2791"/>
    </location>
</feature>
<feature type="compositionally biased region" description="Polar residues" evidence="1">
    <location>
        <begin position="3698"/>
        <end position="3707"/>
    </location>
</feature>
<feature type="compositionally biased region" description="Basic and acidic residues" evidence="1">
    <location>
        <begin position="181"/>
        <end position="194"/>
    </location>
</feature>
<dbReference type="Pfam" id="PF02197">
    <property type="entry name" value="RIIa"/>
    <property type="match status" value="1"/>
</dbReference>
<evidence type="ECO:0000313" key="4">
    <source>
        <dbReference type="RefSeq" id="XP_030762555.1"/>
    </source>
</evidence>
<feature type="compositionally biased region" description="Basic and acidic residues" evidence="1">
    <location>
        <begin position="3588"/>
        <end position="3600"/>
    </location>
</feature>
<feature type="domain" description="RIIa" evidence="2">
    <location>
        <begin position="22"/>
        <end position="59"/>
    </location>
</feature>
<feature type="region of interest" description="Disordered" evidence="1">
    <location>
        <begin position="280"/>
        <end position="323"/>
    </location>
</feature>
<feature type="compositionally biased region" description="Polar residues" evidence="1">
    <location>
        <begin position="340"/>
        <end position="351"/>
    </location>
</feature>
<feature type="region of interest" description="Disordered" evidence="1">
    <location>
        <begin position="568"/>
        <end position="603"/>
    </location>
</feature>
<dbReference type="RefSeq" id="XP_030762555.1">
    <property type="nucleotide sequence ID" value="XM_030906695.1"/>
</dbReference>
<feature type="compositionally biased region" description="Basic and acidic residues" evidence="1">
    <location>
        <begin position="1766"/>
        <end position="1776"/>
    </location>
</feature>
<feature type="compositionally biased region" description="Basic and acidic residues" evidence="1">
    <location>
        <begin position="2725"/>
        <end position="2737"/>
    </location>
</feature>
<dbReference type="KEGG" id="soy:115887302"/>
<organism evidence="3 4">
    <name type="scientific">Sitophilus oryzae</name>
    <name type="common">Rice weevil</name>
    <name type="synonym">Curculio oryzae</name>
    <dbReference type="NCBI Taxonomy" id="7048"/>
    <lineage>
        <taxon>Eukaryota</taxon>
        <taxon>Metazoa</taxon>
        <taxon>Ecdysozoa</taxon>
        <taxon>Arthropoda</taxon>
        <taxon>Hexapoda</taxon>
        <taxon>Insecta</taxon>
        <taxon>Pterygota</taxon>
        <taxon>Neoptera</taxon>
        <taxon>Endopterygota</taxon>
        <taxon>Coleoptera</taxon>
        <taxon>Polyphaga</taxon>
        <taxon>Cucujiformia</taxon>
        <taxon>Curculionidae</taxon>
        <taxon>Dryophthorinae</taxon>
        <taxon>Sitophilus</taxon>
    </lineage>
</organism>
<feature type="region of interest" description="Disordered" evidence="1">
    <location>
        <begin position="2307"/>
        <end position="2494"/>
    </location>
</feature>
<feature type="region of interest" description="Disordered" evidence="1">
    <location>
        <begin position="338"/>
        <end position="467"/>
    </location>
</feature>
<feature type="compositionally biased region" description="Polar residues" evidence="1">
    <location>
        <begin position="3170"/>
        <end position="3195"/>
    </location>
</feature>
<feature type="region of interest" description="Disordered" evidence="1">
    <location>
        <begin position="83"/>
        <end position="205"/>
    </location>
</feature>
<feature type="compositionally biased region" description="Basic and acidic residues" evidence="1">
    <location>
        <begin position="2780"/>
        <end position="2791"/>
    </location>
</feature>
<gene>
    <name evidence="4" type="primary">LOC115887302</name>
</gene>
<sequence length="3814" mass="432908">METLIKRDSDDRMIVKRVSVPTGLEELMEGLTKEVLLKKPKDLYQFASEYFSQLVLLREKSHKYKVHPVRSAQSITKVKAPTVLPVKNSSPPKPIKHFSHQLSIRSRSPKIKSKLEEKKLAPSLNREKNRSKERNESQTKKETPRNRSISSKRKSESSTNPSSVQSTPRDKRQTSVPKKVKAVDDKKEDKDFKLSRTKKKDYKDKLKDGLVITSTAVAASSAGASVKTIIANESKKQKDHDEIKSIHKEKDSNINAGSKDNYQIKKTTDILDVSSTAISQNYSSKTEKDKTIKDTNKNSMNHTETLESDILNKSTKENNNSNEYKVIIEDNKQDKLMSVEETNIAPSHNNLSQSEEQKTIEESITIETELKEKEEKLNSDRLFKSTEDKSNRIEDKLTDNSPTIEDSKEEEPDKNRSKEEIGILSDNKEKSKNETVPLTVQNKETNESMRDNIEEEQDKETKKEINNNKSLSSDHIIKEDSSIPKKLIVEEADLAKQAIVDHTAKMDTSKIIEAVDISNKNEDPKIKKVNSHKELSILEENIETNNGNDFKESVDKKDITNEFKEGYTKLEKENNKHQSKPDEIVKSNENQTKTAVNVNQENISTNDKIQISDDYKRENSDFVEETKTDTDNVDLKDNKENTINTVDTSTAKGEKTDISGLSRDIFLENVGDSNLKDRNIDIKKNIKNIKIDSNALTTFLDSEKKDVFKHEINLENPITVEQDNEIKPKANLPELRAHVSSEVPKDNKYAHDIKESTIEDISADTKSSKIIVKENIQDKREKDLTHNGCSDVEKGKSSNKDINIVNTVEINENNVNNIQENDNQNNSTKVETENNNQNIEDVFNNEVKTLSEIDKVSNPDLQNSRVVNNTFNTKTFTDTTNKGISSKTSVQLKGENELPVKTGPNSVNNDIASAIDLKKNIEESSKINDAKLEKEKISDNVINSYTSQENGMMITNKDDAEKFSDNIESSNNDLKSRDKKDINTFLTDIRDSIKKGDGKKGSGKDNLGPVSLAVAGATTVAVAAVTPILTESLDNSLDNIKNKTKGKETFSISESTKENKDSEKVPEVSTKLSALKTDYNKDDISDSDILAKATNIAILSDDINKVNELDSTDSENSIKKVPLTDFKSENTLINAKEENLKDDKADDSKIWAKSSNLDIVSKNIQSNLNESNNDVDQKMGDNKNNEFENSKQIIVSSDMEKLSKDQDLNNINDNPEDSENNKNNKTENIAQDIKGSIKEMQNSQDGDNIKKDYEQQKSTIMKDGIENIIKDNKTAVDNNGQIELKENLKHDLNIIKKSLQEENKHDLNKKLRPSDISSKVDDGLKENIENDNSTNEIDNVNELKDNIKNGDLKLTSQDIIAENIKQVTIKSNKTGDKELLLKDLETSKKVKNEMKENNTERDKTVEEEGQNDINKNVDETTNNYEILQKTDQLEDQKNMTEPEEVPSVENKETGLPQNISTSEQLVDDKKTENKVEDQDGDDILTVSFPTSSAEPVVEMHQAQTIAKHNIENLKRDSFSDKDKVKSNVSDDEQVASEPGSDIMKTSPYRNATKKILESKLSEDYPGIVDSEVKKFLSWFIKTEQDHVFQMDSVDYESPFHKPENVTKVKQESELDNTNISHNITYPEEGERNLEISNTESLNIKPKNISNAKDELKKQEKQAVEQNVENNRDYKIINKANSIIEQTEPQIMERNKRDTNNVNVSDINDFIKYNNDILSQNAVLKKEPIKEEVKDEKLEKYNESTEQQVKPELSKNETSKTEQLPLQHDKKCSDNKKDTDIYSSIESENNTALKNNDLPENTAHVIDNIECKEQVLNQDISTEYSKSCDQEINNTKVTKSDKLKDKTESLDQQINHYQNNKIIDIENSTTVQSELCHLENIKTDSGDKEAVNHTNIPTTSENNTALRNIESHKIKSPIKYGTELIKENEPELKQKLYTVENIDHSSNEFNENHENEGQKKYLLEESKTIAKQQVDSKNNELLQEEENSVRKIDSRKEKTNIISISNPENQTAFQNEDSIKNIDVTHNNVKKNELKENVSTVESSTPTHSEFKELNKNKDQVNSRLKEEGTTGLQTMHSQENKLVRNENFVTVQPQPQHSEISKIDNTNISKTKTEYNSLSQEEHLVKDDPLGKNNINTKEKADMKPETSYTEHNKESDGTVSQFVNKNLKDNKEEVKYTEDSVKVEETESSLQNSDSVEIKPLVKNKDEKETSLPESEKQLLHEKEIKLLSADIPNNIEIPHLKLQDDEKELKHTNVSGDIIKSIANLELSSEKPGIIDNSIKNYLNSFIHQEKYDILKPKEINDGTIEKGQNKFSEEKSTKNEKQIKDDKKEKKERSFKKRFERSLSQTTSSEDEKISPRENKIKRTQSVGVLKSDRSQPTTSIPMSARQRSKEKTTRKSAGRRPLIRQLETTSKELEEKILGKKETEESSSEKSDKENVSRKSREKREKNSREQKTENNKNKIYLEGAKISEPLQDSFDHKQGKTDSKQSKTDTQIINEFEEKQNKVLKGVDDEQNGLYKLKNKDKNKTIVEVNNKNHKVDLASEPFVIESANNDYMMLGSIGIDNDINIPKDKDTIMQQNQEKIHNEDNEERTSKNKKESENKIKPEENDKNYKDTNNVKTEYLHNYKIDLLNQEKSRANGKVEKKLKEEFAVKIQSMWRGFITRKNLKESQKQRKSTNLSTEQAIIKIQSFVRGYIDRQKVNKHKKVMQTPPKEIKATASKNSKDNTLPKKPDFYRSNTVIEPHIIKKNIPQLHTSSESSNERLIYEETVDNNNNQSKDETDLERDTKSAVHKIIRGYSETALMTPMEQEVSKTIRKIMDTGIEQEATEEKSNNLSSSCTGKSMKNIEEAISKLPIVPSHDIPNSIQEVDKIPEKNDKDMSKDSENYSSEETHTLTEGSAKLQLILNDEPEKSYDDTLTESDDIKSIKTSFDDNTDNSKMFPKIDVELLNKKSLDKVNKHLTQITKAESDENSSENKSISNEYPDKFDTLQDISTSMDSSKTDDGDTNNIIETVNKPDNDEEDVFKNDYVTEANDIKSKDDNILETNKSTAETKLELKNTADHKVSRFAISNSGEKILDLKLEDDISSKTDNITKNDTDLKNQPELDKLPSEMHFEELRRTKGVTEEKDNEFNFDTLAVGAKHNRNTLKDKTESSKDVKEDTSKISNIMQNKDQNEPVSCNSKVNDQGTNKDFVTETDKKREEPNIISKINNVNLNESNKETLISSNKDSISDDTEANKIITKENDRQLLNDETKENEDENKKGSTILNENETRFEGKENTSKKLDIKIDERPDDLSSVDSADSVVTVIENPNHESKDVNEQVETKTNKNISNKNMSDALEGHVDLIDQVQNTLLDQICGKQVDTSKKFDIEQLRQELQEAASLYHENESTQTTHNDELLHYLSDFEPEENMFDSKRIRSPNRELPDIAEERETESRDSEDNKDAVKFCGNPSLSSENLKAGRPKSEVEVLSPDEISNLEDNNHSTTYKVAEQTTPSIEVKSLNEKPSTKDVETQMLQHSSEFHDTVVVPLPLNNERLDVVAGMTSGQDAAGPQRPESTDRDNQTAIQQAPGVAEQTTPSIEVKSLNEKPPTKDVETHMLQHSSEFHDTVVVPLPLNNERLDVVAGMTSGQDAAEPQRPESTDRGNQTAIQQAPGPENLTPPPLSSSPRSSFEAQPPLKTRQDSQGGHRSPPPQSRTRTLQQQDMDGENSSSNNNSKKNNAVSNSAIGSTEKQMEVEAATKIQAGFRGYQVRKQLKSKKTTADKTNPKKPLRRKNSSGDNKKDDLEEKSAVKIQAGVRGFLVRRRQKKQTN</sequence>
<keyword evidence="3" id="KW-1185">Reference proteome</keyword>
<feature type="compositionally biased region" description="Basic and acidic residues" evidence="1">
    <location>
        <begin position="568"/>
        <end position="586"/>
    </location>
</feature>
<feature type="region of interest" description="Disordered" evidence="1">
    <location>
        <begin position="1198"/>
        <end position="1225"/>
    </location>
</feature>
<feature type="compositionally biased region" description="Basic and acidic residues" evidence="1">
    <location>
        <begin position="2478"/>
        <end position="2492"/>
    </location>
</feature>
<dbReference type="SMART" id="SM00394">
    <property type="entry name" value="RIIa"/>
    <property type="match status" value="1"/>
</dbReference>
<dbReference type="SMART" id="SM00015">
    <property type="entry name" value="IQ"/>
    <property type="match status" value="4"/>
</dbReference>
<dbReference type="Pfam" id="PF00612">
    <property type="entry name" value="IQ"/>
    <property type="match status" value="4"/>
</dbReference>
<dbReference type="InterPro" id="IPR003117">
    <property type="entry name" value="cAMP_dep_PK_reg_su_I/II_a/b"/>
</dbReference>
<feature type="compositionally biased region" description="Low complexity" evidence="1">
    <location>
        <begin position="3712"/>
        <end position="3729"/>
    </location>
</feature>
<feature type="region of interest" description="Disordered" evidence="1">
    <location>
        <begin position="1735"/>
        <end position="1776"/>
    </location>
</feature>
<feature type="compositionally biased region" description="Basic and acidic residues" evidence="1">
    <location>
        <begin position="2413"/>
        <end position="2461"/>
    </location>
</feature>
<feature type="region of interest" description="Disordered" evidence="1">
    <location>
        <begin position="1304"/>
        <end position="1335"/>
    </location>
</feature>
<feature type="compositionally biased region" description="Basic and acidic residues" evidence="1">
    <location>
        <begin position="113"/>
        <end position="145"/>
    </location>
</feature>
<feature type="compositionally biased region" description="Basic and acidic residues" evidence="1">
    <location>
        <begin position="3246"/>
        <end position="3257"/>
    </location>
</feature>
<feature type="compositionally biased region" description="Basic and acidic residues" evidence="1">
    <location>
        <begin position="2871"/>
        <end position="2897"/>
    </location>
</feature>
<feature type="compositionally biased region" description="Polar residues" evidence="1">
    <location>
        <begin position="434"/>
        <end position="443"/>
    </location>
</feature>
<dbReference type="InterPro" id="IPR000048">
    <property type="entry name" value="IQ_motif_EF-hand-BS"/>
</dbReference>
<dbReference type="SUPFAM" id="SSF47391">
    <property type="entry name" value="Dimerization-anchoring domain of cAMP-dependent PK regulatory subunit"/>
    <property type="match status" value="1"/>
</dbReference>
<evidence type="ECO:0000313" key="3">
    <source>
        <dbReference type="Proteomes" id="UP000504635"/>
    </source>
</evidence>
<dbReference type="Proteomes" id="UP000504635">
    <property type="component" value="Unplaced"/>
</dbReference>
<dbReference type="Gene3D" id="1.20.5.190">
    <property type="match status" value="2"/>
</dbReference>
<feature type="compositionally biased region" description="Basic and acidic residues" evidence="1">
    <location>
        <begin position="368"/>
        <end position="398"/>
    </location>
</feature>
<feature type="region of interest" description="Disordered" evidence="1">
    <location>
        <begin position="2870"/>
        <end position="2899"/>
    </location>
</feature>
<feature type="region of interest" description="Disordered" evidence="1">
    <location>
        <begin position="3246"/>
        <end position="3283"/>
    </location>
</feature>
<feature type="compositionally biased region" description="Basic and acidic residues" evidence="1">
    <location>
        <begin position="1431"/>
        <end position="1440"/>
    </location>
</feature>
<feature type="compositionally biased region" description="Basic and acidic residues" evidence="1">
    <location>
        <begin position="2584"/>
        <end position="2616"/>
    </location>
</feature>
<dbReference type="PROSITE" id="PS50096">
    <property type="entry name" value="IQ"/>
    <property type="match status" value="4"/>
</dbReference>
<feature type="region of interest" description="Disordered" evidence="1">
    <location>
        <begin position="3170"/>
        <end position="3203"/>
    </location>
</feature>
<dbReference type="CDD" id="cd23767">
    <property type="entry name" value="IQCD"/>
    <property type="match status" value="2"/>
</dbReference>
<dbReference type="InterPro" id="IPR047579">
    <property type="entry name" value="DD_CABYR_SP17"/>
</dbReference>
<feature type="compositionally biased region" description="Basic and acidic residues" evidence="1">
    <location>
        <begin position="3782"/>
        <end position="3793"/>
    </location>
</feature>
<feature type="region of interest" description="Disordered" evidence="1">
    <location>
        <begin position="1169"/>
        <end position="1188"/>
    </location>
</feature>
<feature type="compositionally biased region" description="Basic and acidic residues" evidence="1">
    <location>
        <begin position="3416"/>
        <end position="3449"/>
    </location>
</feature>
<feature type="compositionally biased region" description="Basic and acidic residues" evidence="1">
    <location>
        <begin position="1304"/>
        <end position="1328"/>
    </location>
</feature>
<feature type="compositionally biased region" description="Basic and acidic residues" evidence="1">
    <location>
        <begin position="1514"/>
        <end position="1525"/>
    </location>
</feature>
<feature type="compositionally biased region" description="Basic and acidic residues" evidence="1">
    <location>
        <begin position="2167"/>
        <end position="2186"/>
    </location>
</feature>
<dbReference type="GeneID" id="115887302"/>
<feature type="region of interest" description="Disordered" evidence="1">
    <location>
        <begin position="3548"/>
        <end position="3600"/>
    </location>
</feature>
<evidence type="ECO:0000256" key="1">
    <source>
        <dbReference type="SAM" id="MobiDB-lite"/>
    </source>
</evidence>
<feature type="region of interest" description="Disordered" evidence="1">
    <location>
        <begin position="2967"/>
        <end position="2987"/>
    </location>
</feature>
<evidence type="ECO:0000259" key="2">
    <source>
        <dbReference type="SMART" id="SM00394"/>
    </source>
</evidence>
<dbReference type="OrthoDB" id="252964at2759"/>
<feature type="region of interest" description="Disordered" evidence="1">
    <location>
        <begin position="2706"/>
        <end position="2737"/>
    </location>
</feature>
<feature type="compositionally biased region" description="Basic and acidic residues" evidence="1">
    <location>
        <begin position="233"/>
        <end position="252"/>
    </location>
</feature>
<feature type="region of interest" description="Disordered" evidence="1">
    <location>
        <begin position="3415"/>
        <end position="3473"/>
    </location>
</feature>
<dbReference type="InParanoid" id="A0A6J2YI42"/>
<feature type="compositionally biased region" description="Basic and acidic residues" evidence="1">
    <location>
        <begin position="1198"/>
        <end position="1207"/>
    </location>
</feature>
<feature type="compositionally biased region" description="Basic and acidic residues" evidence="1">
    <location>
        <begin position="2307"/>
        <end position="2335"/>
    </location>
</feature>